<proteinExistence type="predicted"/>
<accession>A0AAD7AKQ6</accession>
<evidence type="ECO:0008006" key="3">
    <source>
        <dbReference type="Google" id="ProtNLM"/>
    </source>
</evidence>
<name>A0AAD7AKQ6_9AGAR</name>
<dbReference type="EMBL" id="JARIHO010000005">
    <property type="protein sequence ID" value="KAJ7361423.1"/>
    <property type="molecule type" value="Genomic_DNA"/>
</dbReference>
<protein>
    <recommendedName>
        <fullName evidence="3">F-box domain-containing protein</fullName>
    </recommendedName>
</protein>
<keyword evidence="2" id="KW-1185">Reference proteome</keyword>
<dbReference type="Proteomes" id="UP001218218">
    <property type="component" value="Unassembled WGS sequence"/>
</dbReference>
<dbReference type="InterPro" id="IPR032675">
    <property type="entry name" value="LRR_dom_sf"/>
</dbReference>
<evidence type="ECO:0000313" key="1">
    <source>
        <dbReference type="EMBL" id="KAJ7361423.1"/>
    </source>
</evidence>
<dbReference type="SUPFAM" id="SSF52047">
    <property type="entry name" value="RNI-like"/>
    <property type="match status" value="1"/>
</dbReference>
<evidence type="ECO:0000313" key="2">
    <source>
        <dbReference type="Proteomes" id="UP001218218"/>
    </source>
</evidence>
<organism evidence="1 2">
    <name type="scientific">Mycena albidolilacea</name>
    <dbReference type="NCBI Taxonomy" id="1033008"/>
    <lineage>
        <taxon>Eukaryota</taxon>
        <taxon>Fungi</taxon>
        <taxon>Dikarya</taxon>
        <taxon>Basidiomycota</taxon>
        <taxon>Agaricomycotina</taxon>
        <taxon>Agaricomycetes</taxon>
        <taxon>Agaricomycetidae</taxon>
        <taxon>Agaricales</taxon>
        <taxon>Marasmiineae</taxon>
        <taxon>Mycenaceae</taxon>
        <taxon>Mycena</taxon>
    </lineage>
</organism>
<dbReference type="Gene3D" id="3.80.10.10">
    <property type="entry name" value="Ribonuclease Inhibitor"/>
    <property type="match status" value="1"/>
</dbReference>
<sequence>MRLQSWSPGTQIPPELVAEIVGHNADDIPSLRAMSLVSKALRSFAIEHLFSLFILHARKISPGGAPWVKFSDPTPGWMERRRAQVLSPTPLHQAVIPPEIPILPNVSVVEWESNTSEIDNATVIAYMALFPNTQELYLSGMSFYGISDMSFVGFDELATILRACGKLRVLSFSATEVDDTILPEINRGRPTFNLTALEDLRVAGCDGSELEEFDFLSQLVEASRPTELKSLTFAYNEGQWANSMGKLLRLASPCLVNLTLLLDTYVLDEEIIEVIEMLNRLPAFPALDTLSLVLSDQSTKQLLNALPAAPKLTTLNFRIMLDSGAGNDFDREDFRGLISKAFPWGGSESMRIVLTQKFPLLHRIGFYICVPRNSAMHFRRGLRRRMERELKNRLEETGADLAGYLEVGWLDEKFNSVVYSKTNGKPPWKLPPGYRYRMMGSESQSICKLLAQTVVTADTRIRCRC</sequence>
<dbReference type="AlphaFoldDB" id="A0AAD7AKQ6"/>
<gene>
    <name evidence="1" type="ORF">DFH08DRAFT_1074412</name>
</gene>
<reference evidence="1" key="1">
    <citation type="submission" date="2023-03" db="EMBL/GenBank/DDBJ databases">
        <title>Massive genome expansion in bonnet fungi (Mycena s.s.) driven by repeated elements and novel gene families across ecological guilds.</title>
        <authorList>
            <consortium name="Lawrence Berkeley National Laboratory"/>
            <person name="Harder C.B."/>
            <person name="Miyauchi S."/>
            <person name="Viragh M."/>
            <person name="Kuo A."/>
            <person name="Thoen E."/>
            <person name="Andreopoulos B."/>
            <person name="Lu D."/>
            <person name="Skrede I."/>
            <person name="Drula E."/>
            <person name="Henrissat B."/>
            <person name="Morin E."/>
            <person name="Kohler A."/>
            <person name="Barry K."/>
            <person name="LaButti K."/>
            <person name="Morin E."/>
            <person name="Salamov A."/>
            <person name="Lipzen A."/>
            <person name="Mereny Z."/>
            <person name="Hegedus B."/>
            <person name="Baldrian P."/>
            <person name="Stursova M."/>
            <person name="Weitz H."/>
            <person name="Taylor A."/>
            <person name="Grigoriev I.V."/>
            <person name="Nagy L.G."/>
            <person name="Martin F."/>
            <person name="Kauserud H."/>
        </authorList>
    </citation>
    <scope>NUCLEOTIDE SEQUENCE</scope>
    <source>
        <strain evidence="1">CBHHK002</strain>
    </source>
</reference>
<comment type="caution">
    <text evidence="1">The sequence shown here is derived from an EMBL/GenBank/DDBJ whole genome shotgun (WGS) entry which is preliminary data.</text>
</comment>